<accession>A0A290Q287</accession>
<dbReference type="Proteomes" id="UP000217265">
    <property type="component" value="Chromosome"/>
</dbReference>
<sequence length="192" mass="20449">MKLLRLLPLLAFAVAPLGAQTPPATPVPLVETVITATSAEIWSNETGTETYAIFKGNVVVTGTNLRITCDRIDATAAGSNDTTAKNTTAQDVEKFKTILATGKVHIVQGDREANCERAEVLPREGKIVLTGKPVVIDRSANIVFTGEPMTLLKNERRVQGENVRIILPSVPDLGFDKNSPAPAKPADAAPKP</sequence>
<evidence type="ECO:0000259" key="2">
    <source>
        <dbReference type="Pfam" id="PF03968"/>
    </source>
</evidence>
<keyword evidence="1" id="KW-0732">Signal</keyword>
<dbReference type="KEGG" id="vbh:CMV30_01570"/>
<keyword evidence="4" id="KW-1185">Reference proteome</keyword>
<dbReference type="Pfam" id="PF03968">
    <property type="entry name" value="LptD_N"/>
    <property type="match status" value="1"/>
</dbReference>
<evidence type="ECO:0000256" key="1">
    <source>
        <dbReference type="SAM" id="SignalP"/>
    </source>
</evidence>
<evidence type="ECO:0000313" key="4">
    <source>
        <dbReference type="Proteomes" id="UP000217265"/>
    </source>
</evidence>
<gene>
    <name evidence="3" type="ORF">CMV30_01570</name>
</gene>
<dbReference type="InterPro" id="IPR005653">
    <property type="entry name" value="OstA-like_N"/>
</dbReference>
<organism evidence="3 4">
    <name type="scientific">Nibricoccus aquaticus</name>
    <dbReference type="NCBI Taxonomy" id="2576891"/>
    <lineage>
        <taxon>Bacteria</taxon>
        <taxon>Pseudomonadati</taxon>
        <taxon>Verrucomicrobiota</taxon>
        <taxon>Opitutia</taxon>
        <taxon>Opitutales</taxon>
        <taxon>Opitutaceae</taxon>
        <taxon>Nibricoccus</taxon>
    </lineage>
</organism>
<dbReference type="Gene3D" id="2.60.450.10">
    <property type="entry name" value="Lipopolysaccharide (LPS) transport protein A like domain"/>
    <property type="match status" value="1"/>
</dbReference>
<dbReference type="AlphaFoldDB" id="A0A290Q287"/>
<dbReference type="OrthoDB" id="194906at2"/>
<dbReference type="RefSeq" id="WP_096054394.1">
    <property type="nucleotide sequence ID" value="NZ_CP023344.1"/>
</dbReference>
<name>A0A290Q287_9BACT</name>
<evidence type="ECO:0000313" key="3">
    <source>
        <dbReference type="EMBL" id="ATC62759.1"/>
    </source>
</evidence>
<dbReference type="EMBL" id="CP023344">
    <property type="protein sequence ID" value="ATC62759.1"/>
    <property type="molecule type" value="Genomic_DNA"/>
</dbReference>
<proteinExistence type="predicted"/>
<feature type="chain" id="PRO_5013013379" description="Organic solvent tolerance-like N-terminal domain-containing protein" evidence="1">
    <location>
        <begin position="20"/>
        <end position="192"/>
    </location>
</feature>
<reference evidence="3 4" key="1">
    <citation type="submission" date="2017-09" db="EMBL/GenBank/DDBJ databases">
        <title>Complete genome sequence of Verrucomicrobial strain HZ-65, isolated from freshwater.</title>
        <authorList>
            <person name="Choi A."/>
        </authorList>
    </citation>
    <scope>NUCLEOTIDE SEQUENCE [LARGE SCALE GENOMIC DNA]</scope>
    <source>
        <strain evidence="3 4">HZ-65</strain>
    </source>
</reference>
<protein>
    <recommendedName>
        <fullName evidence="2">Organic solvent tolerance-like N-terminal domain-containing protein</fullName>
    </recommendedName>
</protein>
<feature type="signal peptide" evidence="1">
    <location>
        <begin position="1"/>
        <end position="19"/>
    </location>
</feature>
<feature type="domain" description="Organic solvent tolerance-like N-terminal" evidence="2">
    <location>
        <begin position="50"/>
        <end position="152"/>
    </location>
</feature>